<reference evidence="1" key="1">
    <citation type="journal article" date="2021" name="Genome Biol. Evol.">
        <title>The assembled and annotated genome of the fairy-ring fungus Marasmius oreades.</title>
        <authorList>
            <person name="Hiltunen M."/>
            <person name="Ament-Velasquez S.L."/>
            <person name="Johannesson H."/>
        </authorList>
    </citation>
    <scope>NUCLEOTIDE SEQUENCE</scope>
    <source>
        <strain evidence="1">03SP1</strain>
    </source>
</reference>
<dbReference type="Proteomes" id="UP001049176">
    <property type="component" value="Chromosome 2"/>
</dbReference>
<dbReference type="OrthoDB" id="3123607at2759"/>
<evidence type="ECO:0000313" key="1">
    <source>
        <dbReference type="EMBL" id="KAG7097873.1"/>
    </source>
</evidence>
<dbReference type="AlphaFoldDB" id="A0A9P8ADV7"/>
<evidence type="ECO:0000313" key="2">
    <source>
        <dbReference type="Proteomes" id="UP001049176"/>
    </source>
</evidence>
<feature type="non-terminal residue" evidence="1">
    <location>
        <position position="175"/>
    </location>
</feature>
<name>A0A9P8ADV7_9AGAR</name>
<sequence length="175" mass="19914">MPKTWTTVSRLWDEDRQNNNGSRTILRSSNPKPLCYWSLASGERPNRPNCGSHHPTFLLTSTFAMSFFQEASGISIRQGTFNAVEGNQTNNIYSHSVVEGWRKKQGIYDEFPDIRRGLVYRMKDVDHGDCIISWNFVLQKYETVERTISTAKIHGDSSGSRFTVASYKGQNAQKA</sequence>
<gene>
    <name evidence="1" type="ORF">E1B28_005185</name>
</gene>
<organism evidence="1 2">
    <name type="scientific">Marasmius oreades</name>
    <name type="common">fairy-ring Marasmius</name>
    <dbReference type="NCBI Taxonomy" id="181124"/>
    <lineage>
        <taxon>Eukaryota</taxon>
        <taxon>Fungi</taxon>
        <taxon>Dikarya</taxon>
        <taxon>Basidiomycota</taxon>
        <taxon>Agaricomycotina</taxon>
        <taxon>Agaricomycetes</taxon>
        <taxon>Agaricomycetidae</taxon>
        <taxon>Agaricales</taxon>
        <taxon>Marasmiineae</taxon>
        <taxon>Marasmiaceae</taxon>
        <taxon>Marasmius</taxon>
    </lineage>
</organism>
<dbReference type="RefSeq" id="XP_043014343.1">
    <property type="nucleotide sequence ID" value="XM_043149735.1"/>
</dbReference>
<dbReference type="KEGG" id="more:E1B28_005185"/>
<comment type="caution">
    <text evidence="1">The sequence shown here is derived from an EMBL/GenBank/DDBJ whole genome shotgun (WGS) entry which is preliminary data.</text>
</comment>
<accession>A0A9P8ADV7</accession>
<proteinExistence type="predicted"/>
<keyword evidence="2" id="KW-1185">Reference proteome</keyword>
<protein>
    <submittedName>
        <fullName evidence="1">Uncharacterized protein</fullName>
    </submittedName>
</protein>
<dbReference type="EMBL" id="CM032182">
    <property type="protein sequence ID" value="KAG7097873.1"/>
    <property type="molecule type" value="Genomic_DNA"/>
</dbReference>
<dbReference type="GeneID" id="66074261"/>